<dbReference type="NCBIfam" id="NF033634">
    <property type="entry name" value="SLATT_1"/>
    <property type="match status" value="1"/>
</dbReference>
<keyword evidence="2" id="KW-0472">Membrane</keyword>
<feature type="transmembrane region" description="Helical" evidence="2">
    <location>
        <begin position="176"/>
        <end position="197"/>
    </location>
</feature>
<dbReference type="AlphaFoldDB" id="A0AAP5MBX4"/>
<keyword evidence="4" id="KW-1185">Reference proteome</keyword>
<feature type="transmembrane region" description="Helical" evidence="2">
    <location>
        <begin position="142"/>
        <end position="164"/>
    </location>
</feature>
<gene>
    <name evidence="3" type="ORF">G7B40_028590</name>
</gene>
<feature type="region of interest" description="Disordered" evidence="1">
    <location>
        <begin position="262"/>
        <end position="281"/>
    </location>
</feature>
<protein>
    <submittedName>
        <fullName evidence="3">DUF4231 domain-containing protein</fullName>
    </submittedName>
</protein>
<comment type="caution">
    <text evidence="3">The sequence shown here is derived from an EMBL/GenBank/DDBJ whole genome shotgun (WGS) entry which is preliminary data.</text>
</comment>
<feature type="transmembrane region" description="Helical" evidence="2">
    <location>
        <begin position="34"/>
        <end position="52"/>
    </location>
</feature>
<sequence length="281" mass="31475">MTNSETINQKGNFNTQAKLSPSSSSNMSLPLKTAEYLFLSSLVCVSLMTFVFPDKQVLAVWVVAFLSLWLFLALVNKQVFNNVTQTSNQLSISKKAELYNYLASSNSSSLENSSLLPAREKALQYCQDLIEDYKKTRTSARIFYYSLQLITVILSGITPIFVLVDKLESNIPWLKWLPVIFPAIASIVASIATSFPFQENAVAANTTVELLEAEQEKFILGVTELYRAYDIDDEAQRQKQAKQAVENFMIQVNNIHLKQIQGDTKAKTEKTASPEQSSQTS</sequence>
<dbReference type="InterPro" id="IPR025325">
    <property type="entry name" value="DUF4231"/>
</dbReference>
<organism evidence="3 4">
    <name type="scientific">Aetokthonos hydrillicola Thurmond2011</name>
    <dbReference type="NCBI Taxonomy" id="2712845"/>
    <lineage>
        <taxon>Bacteria</taxon>
        <taxon>Bacillati</taxon>
        <taxon>Cyanobacteriota</taxon>
        <taxon>Cyanophyceae</taxon>
        <taxon>Nostocales</taxon>
        <taxon>Hapalosiphonaceae</taxon>
        <taxon>Aetokthonos</taxon>
    </lineage>
</organism>
<keyword evidence="2" id="KW-1133">Transmembrane helix</keyword>
<evidence type="ECO:0000256" key="2">
    <source>
        <dbReference type="SAM" id="Phobius"/>
    </source>
</evidence>
<dbReference type="Proteomes" id="UP000667802">
    <property type="component" value="Unassembled WGS sequence"/>
</dbReference>
<proteinExistence type="predicted"/>
<evidence type="ECO:0000313" key="3">
    <source>
        <dbReference type="EMBL" id="MDR9898487.1"/>
    </source>
</evidence>
<evidence type="ECO:0000256" key="1">
    <source>
        <dbReference type="SAM" id="MobiDB-lite"/>
    </source>
</evidence>
<dbReference type="Pfam" id="PF14015">
    <property type="entry name" value="DUF4231"/>
    <property type="match status" value="1"/>
</dbReference>
<dbReference type="RefSeq" id="WP_208352042.1">
    <property type="nucleotide sequence ID" value="NZ_JAALHA020000018.1"/>
</dbReference>
<feature type="transmembrane region" description="Helical" evidence="2">
    <location>
        <begin position="58"/>
        <end position="75"/>
    </location>
</feature>
<accession>A0AAP5MBX4</accession>
<reference evidence="4" key="1">
    <citation type="journal article" date="2021" name="Science">
        <title>Hunting the eagle killer: A cyanobacterial neurotoxin causes vacuolar myelinopathy.</title>
        <authorList>
            <person name="Breinlinger S."/>
            <person name="Phillips T.J."/>
            <person name="Haram B.N."/>
            <person name="Mares J."/>
            <person name="Martinez Yerena J.A."/>
            <person name="Hrouzek P."/>
            <person name="Sobotka R."/>
            <person name="Henderson W.M."/>
            <person name="Schmieder P."/>
            <person name="Williams S.M."/>
            <person name="Lauderdale J.D."/>
            <person name="Wilde H.D."/>
            <person name="Gerrin W."/>
            <person name="Kust A."/>
            <person name="Washington J.W."/>
            <person name="Wagner C."/>
            <person name="Geier B."/>
            <person name="Liebeke M."/>
            <person name="Enke H."/>
            <person name="Niedermeyer T.H.J."/>
            <person name="Wilde S.B."/>
        </authorList>
    </citation>
    <scope>NUCLEOTIDE SEQUENCE [LARGE SCALE GENOMIC DNA]</scope>
    <source>
        <strain evidence="4">Thurmond2011</strain>
    </source>
</reference>
<dbReference type="EMBL" id="JAALHA020000018">
    <property type="protein sequence ID" value="MDR9898487.1"/>
    <property type="molecule type" value="Genomic_DNA"/>
</dbReference>
<evidence type="ECO:0000313" key="4">
    <source>
        <dbReference type="Proteomes" id="UP000667802"/>
    </source>
</evidence>
<name>A0AAP5MBX4_9CYAN</name>
<keyword evidence="2" id="KW-0812">Transmembrane</keyword>